<reference evidence="3" key="1">
    <citation type="submission" date="2015-11" db="EMBL/GenBank/DDBJ databases">
        <title>Complete genome sequence of a polyethylene-glycol degrader Sphingopyxis macrogoltabida 203N (NBRC 111659).</title>
        <authorList>
            <person name="Yoshiyuki O."/>
            <person name="Shouta N."/>
            <person name="Nagata Y."/>
            <person name="Numata M."/>
            <person name="Tsuchikane K."/>
            <person name="Hosoyama A."/>
            <person name="Yamazoe A."/>
            <person name="Tsuda M."/>
            <person name="Fujita N."/>
            <person name="Kawai F."/>
        </authorList>
    </citation>
    <scope>NUCLEOTIDE SEQUENCE [LARGE SCALE GENOMIC DNA]</scope>
    <source>
        <strain evidence="3">203N</strain>
    </source>
</reference>
<reference evidence="2 3" key="2">
    <citation type="journal article" date="2016" name="Genome Announc.">
        <title>Complete Genome Sequence of Sphingopyxis macrogoltabida Strain 203N (NBRC 111659), a Polyethylene Glycol Degrader.</title>
        <authorList>
            <person name="Ohtsubo Y."/>
            <person name="Nonoyama S."/>
            <person name="Nagata Y."/>
            <person name="Numata M."/>
            <person name="Tsuchikane K."/>
            <person name="Hosoyama A."/>
            <person name="Yamazoe A."/>
            <person name="Tsuda M."/>
            <person name="Fujita N."/>
            <person name="Kawai F."/>
        </authorList>
    </citation>
    <scope>NUCLEOTIDE SEQUENCE [LARGE SCALE GENOMIC DNA]</scope>
    <source>
        <strain evidence="2 3">203N</strain>
    </source>
</reference>
<feature type="signal peptide" evidence="1">
    <location>
        <begin position="1"/>
        <end position="25"/>
    </location>
</feature>
<keyword evidence="3" id="KW-1185">Reference proteome</keyword>
<protein>
    <submittedName>
        <fullName evidence="2">Uncharacterized protein</fullName>
    </submittedName>
</protein>
<accession>A0AAC9AZE9</accession>
<organism evidence="2 3">
    <name type="scientific">Sphingopyxis macrogoltabida</name>
    <name type="common">Sphingomonas macrogoltabidus</name>
    <dbReference type="NCBI Taxonomy" id="33050"/>
    <lineage>
        <taxon>Bacteria</taxon>
        <taxon>Pseudomonadati</taxon>
        <taxon>Pseudomonadota</taxon>
        <taxon>Alphaproteobacteria</taxon>
        <taxon>Sphingomonadales</taxon>
        <taxon>Sphingomonadaceae</taxon>
        <taxon>Sphingopyxis</taxon>
    </lineage>
</organism>
<evidence type="ECO:0000313" key="3">
    <source>
        <dbReference type="Proteomes" id="UP000076088"/>
    </source>
</evidence>
<gene>
    <name evidence="2" type="ORF">ATM17_25710</name>
</gene>
<dbReference type="KEGG" id="smaz:LH19_25140"/>
<proteinExistence type="predicted"/>
<dbReference type="EMBL" id="CP013344">
    <property type="protein sequence ID" value="AMU92416.1"/>
    <property type="molecule type" value="Genomic_DNA"/>
</dbReference>
<feature type="chain" id="PRO_5042044262" evidence="1">
    <location>
        <begin position="26"/>
        <end position="200"/>
    </location>
</feature>
<sequence>MRRLVLLATAAAMTAASASAVPAFAQTTVVSRAMPVTGNTPQVCALQNARLAQGSQVNFRALTGNLLQIDTLVDPATLATNAASASVEFAAVCNFPHRIRLESQNNGLWQTDGSMNQPADGFAYALPYRAELTWGEVNGALDANANVRRIAERRFNVDQATAGEVELRILIEAGASNTRSNAPVLAGFYRDTLRIFLEPR</sequence>
<evidence type="ECO:0000313" key="2">
    <source>
        <dbReference type="EMBL" id="AMU92416.1"/>
    </source>
</evidence>
<name>A0AAC9AZE9_SPHMC</name>
<dbReference type="AlphaFoldDB" id="A0AAC9AZE9"/>
<keyword evidence="1" id="KW-0732">Signal</keyword>
<evidence type="ECO:0000256" key="1">
    <source>
        <dbReference type="SAM" id="SignalP"/>
    </source>
</evidence>
<dbReference type="Proteomes" id="UP000076088">
    <property type="component" value="Chromosome"/>
</dbReference>
<dbReference type="RefSeq" id="WP_054732548.1">
    <property type="nucleotide sequence ID" value="NZ_CP009429.1"/>
</dbReference>